<keyword evidence="2" id="KW-0547">Nucleotide-binding</keyword>
<dbReference type="PROSITE" id="PS51459">
    <property type="entry name" value="FIDO"/>
    <property type="match status" value="1"/>
</dbReference>
<dbReference type="Gene3D" id="1.10.3290.10">
    <property type="entry name" value="Fido-like domain"/>
    <property type="match status" value="1"/>
</dbReference>
<name>A0A6B1DW04_9CHLR</name>
<keyword evidence="2" id="KW-0067">ATP-binding</keyword>
<dbReference type="PANTHER" id="PTHR13504:SF38">
    <property type="entry name" value="FIDO DOMAIN-CONTAINING PROTEIN"/>
    <property type="match status" value="1"/>
</dbReference>
<reference evidence="5" key="1">
    <citation type="submission" date="2019-09" db="EMBL/GenBank/DDBJ databases">
        <title>Characterisation of the sponge microbiome using genome-centric metagenomics.</title>
        <authorList>
            <person name="Engelberts J.P."/>
            <person name="Robbins S.J."/>
            <person name="De Goeij J.M."/>
            <person name="Aranda M."/>
            <person name="Bell S.C."/>
            <person name="Webster N.S."/>
        </authorList>
    </citation>
    <scope>NUCLEOTIDE SEQUENCE</scope>
    <source>
        <strain evidence="5">SB0662_bin_9</strain>
    </source>
</reference>
<proteinExistence type="predicted"/>
<dbReference type="GO" id="GO:0005524">
    <property type="term" value="F:ATP binding"/>
    <property type="evidence" value="ECO:0007669"/>
    <property type="project" value="UniProtKB-KW"/>
</dbReference>
<evidence type="ECO:0000256" key="3">
    <source>
        <dbReference type="PIRSR" id="PIRSR640198-3"/>
    </source>
</evidence>
<evidence type="ECO:0000256" key="1">
    <source>
        <dbReference type="PIRSR" id="PIRSR640198-1"/>
    </source>
</evidence>
<dbReference type="SUPFAM" id="SSF140931">
    <property type="entry name" value="Fic-like"/>
    <property type="match status" value="1"/>
</dbReference>
<feature type="binding site" evidence="2">
    <location>
        <begin position="209"/>
        <end position="216"/>
    </location>
    <ligand>
        <name>ATP</name>
        <dbReference type="ChEBI" id="CHEBI:30616"/>
    </ligand>
</feature>
<sequence>MNWDEFCLGVAPERITPAALVDLQRQYASRPALMEGALREYQDNVRVRWNLHTNAIEGNTLSFANTTTLLLGASGTLSHRYSEPNTRRARESAEMLGHDRATTELLACIQSGEPLTQAVLFRWHKLLLPTHADTGQWKHEPNVIAYPDGRPGKQLAPPNEVPNLMQELFDNVNAWVTQVNHNPQNPELDVPMGLAVSHGQYIGIHPFPDGNGRTGRLIMSWMALRVGYPVPIIPVSERSLYIRAVEASMSNNPYPLRTLLAACLTHEMDFAIAVAEGRCDGSVRNRDADPNLPPP</sequence>
<dbReference type="PANTHER" id="PTHR13504">
    <property type="entry name" value="FIDO DOMAIN-CONTAINING PROTEIN DDB_G0283145"/>
    <property type="match status" value="1"/>
</dbReference>
<dbReference type="InterPro" id="IPR003812">
    <property type="entry name" value="Fido"/>
</dbReference>
<dbReference type="InterPro" id="IPR040198">
    <property type="entry name" value="Fido_containing"/>
</dbReference>
<feature type="active site" evidence="1">
    <location>
        <position position="205"/>
    </location>
</feature>
<feature type="site" description="Important for autoinhibition of adenylyltransferase activity" evidence="3">
    <location>
        <position position="57"/>
    </location>
</feature>
<dbReference type="AlphaFoldDB" id="A0A6B1DW04"/>
<dbReference type="EMBL" id="VXPY01000079">
    <property type="protein sequence ID" value="MYD90863.1"/>
    <property type="molecule type" value="Genomic_DNA"/>
</dbReference>
<accession>A0A6B1DW04</accession>
<comment type="caution">
    <text evidence="5">The sequence shown here is derived from an EMBL/GenBank/DDBJ whole genome shotgun (WGS) entry which is preliminary data.</text>
</comment>
<evidence type="ECO:0000313" key="5">
    <source>
        <dbReference type="EMBL" id="MYD90863.1"/>
    </source>
</evidence>
<dbReference type="InterPro" id="IPR036597">
    <property type="entry name" value="Fido-like_dom_sf"/>
</dbReference>
<gene>
    <name evidence="5" type="ORF">F4Y08_11085</name>
</gene>
<organism evidence="5">
    <name type="scientific">Caldilineaceae bacterium SB0662_bin_9</name>
    <dbReference type="NCBI Taxonomy" id="2605258"/>
    <lineage>
        <taxon>Bacteria</taxon>
        <taxon>Bacillati</taxon>
        <taxon>Chloroflexota</taxon>
        <taxon>Caldilineae</taxon>
        <taxon>Caldilineales</taxon>
        <taxon>Caldilineaceae</taxon>
    </lineage>
</organism>
<feature type="domain" description="Fido" evidence="4">
    <location>
        <begin position="115"/>
        <end position="262"/>
    </location>
</feature>
<protein>
    <submittedName>
        <fullName evidence="5">Fic family protein</fullName>
    </submittedName>
</protein>
<evidence type="ECO:0000259" key="4">
    <source>
        <dbReference type="PROSITE" id="PS51459"/>
    </source>
</evidence>
<evidence type="ECO:0000256" key="2">
    <source>
        <dbReference type="PIRSR" id="PIRSR640198-2"/>
    </source>
</evidence>
<dbReference type="Pfam" id="PF02661">
    <property type="entry name" value="Fic"/>
    <property type="match status" value="1"/>
</dbReference>